<dbReference type="Proteomes" id="UP000433483">
    <property type="component" value="Unassembled WGS sequence"/>
</dbReference>
<evidence type="ECO:0000256" key="1">
    <source>
        <dbReference type="SAM" id="MobiDB-lite"/>
    </source>
</evidence>
<protein>
    <submittedName>
        <fullName evidence="2">Uncharacterized protein</fullName>
    </submittedName>
</protein>
<sequence length="45" mass="4683">MLFVNQFRTQPARVEAVAGAGTDSKGTSETPNVDVSDAVTGDFVP</sequence>
<evidence type="ECO:0000313" key="2">
    <source>
        <dbReference type="EMBL" id="KAE9181799.1"/>
    </source>
</evidence>
<accession>A0A6A3WAQ7</accession>
<name>A0A6A3WAQ7_9STRA</name>
<feature type="region of interest" description="Disordered" evidence="1">
    <location>
        <begin position="15"/>
        <end position="45"/>
    </location>
</feature>
<organism evidence="2 3">
    <name type="scientific">Phytophthora fragariae</name>
    <dbReference type="NCBI Taxonomy" id="53985"/>
    <lineage>
        <taxon>Eukaryota</taxon>
        <taxon>Sar</taxon>
        <taxon>Stramenopiles</taxon>
        <taxon>Oomycota</taxon>
        <taxon>Peronosporomycetes</taxon>
        <taxon>Peronosporales</taxon>
        <taxon>Peronosporaceae</taxon>
        <taxon>Phytophthora</taxon>
    </lineage>
</organism>
<proteinExistence type="predicted"/>
<keyword evidence="3" id="KW-1185">Reference proteome</keyword>
<gene>
    <name evidence="2" type="ORF">PF005_g22743</name>
</gene>
<evidence type="ECO:0000313" key="3">
    <source>
        <dbReference type="Proteomes" id="UP000433483"/>
    </source>
</evidence>
<dbReference type="AlphaFoldDB" id="A0A6A3WAQ7"/>
<dbReference type="OrthoDB" id="10513224at2759"/>
<reference evidence="2 3" key="1">
    <citation type="submission" date="2018-08" db="EMBL/GenBank/DDBJ databases">
        <title>Genomic investigation of the strawberry pathogen Phytophthora fragariae indicates pathogenicity is determined by transcriptional variation in three key races.</title>
        <authorList>
            <person name="Adams T.M."/>
            <person name="Armitage A.D."/>
            <person name="Sobczyk M.K."/>
            <person name="Bates H.J."/>
            <person name="Dunwell J.M."/>
            <person name="Nellist C.F."/>
            <person name="Harrison R.J."/>
        </authorList>
    </citation>
    <scope>NUCLEOTIDE SEQUENCE [LARGE SCALE GENOMIC DNA]</scope>
    <source>
        <strain evidence="2 3">NOV-27</strain>
    </source>
</reference>
<dbReference type="EMBL" id="QXGB01002080">
    <property type="protein sequence ID" value="KAE9181799.1"/>
    <property type="molecule type" value="Genomic_DNA"/>
</dbReference>
<feature type="compositionally biased region" description="Polar residues" evidence="1">
    <location>
        <begin position="24"/>
        <end position="33"/>
    </location>
</feature>
<comment type="caution">
    <text evidence="2">The sequence shown here is derived from an EMBL/GenBank/DDBJ whole genome shotgun (WGS) entry which is preliminary data.</text>
</comment>